<sequence>MRAKSLRCAEGKRESMKPVIGIIAACTREVHPAYTTGHDYVRAVERAGGLALLLPATPDAVSAGMAQWLALCGGFVLPGGGDVAPTYYGQSPVPQLTSTDRLRDNVELTLCRAAAQHKKPLLGICRGAQVLNVAFGGTLWQDIPAQCRAAICHYQDSAARGELFHSLTLAPDSLLARIMGPGQHECNTFHHQAVRDVAPGFAAAAHAPDGLVEAVESADGLALGVQWHPENLAPEHPDHAAIFTWLVDAAAGGALLKR</sequence>
<dbReference type="GO" id="GO:0005829">
    <property type="term" value="C:cytosol"/>
    <property type="evidence" value="ECO:0007669"/>
    <property type="project" value="TreeGrafter"/>
</dbReference>
<dbReference type="PANTHER" id="PTHR43235">
    <property type="entry name" value="GLUTAMINE AMIDOTRANSFERASE PB2B2.05-RELATED"/>
    <property type="match status" value="1"/>
</dbReference>
<dbReference type="Pfam" id="PF07722">
    <property type="entry name" value="Peptidase_C26"/>
    <property type="match status" value="1"/>
</dbReference>
<dbReference type="EMBL" id="LMUA01000003">
    <property type="protein sequence ID" value="KUE77417.1"/>
    <property type="molecule type" value="Genomic_DNA"/>
</dbReference>
<dbReference type="PANTHER" id="PTHR43235:SF1">
    <property type="entry name" value="GLUTAMINE AMIDOTRANSFERASE PB2B2.05-RELATED"/>
    <property type="match status" value="1"/>
</dbReference>
<evidence type="ECO:0000313" key="1">
    <source>
        <dbReference type="EMBL" id="KUE77417.1"/>
    </source>
</evidence>
<dbReference type="PROSITE" id="PS51273">
    <property type="entry name" value="GATASE_TYPE_1"/>
    <property type="match status" value="1"/>
</dbReference>
<dbReference type="CDD" id="cd01745">
    <property type="entry name" value="GATase1_2"/>
    <property type="match status" value="1"/>
</dbReference>
<dbReference type="InterPro" id="IPR044668">
    <property type="entry name" value="PuuD-like"/>
</dbReference>
<dbReference type="GO" id="GO:0006598">
    <property type="term" value="P:polyamine catabolic process"/>
    <property type="evidence" value="ECO:0007669"/>
    <property type="project" value="TreeGrafter"/>
</dbReference>
<reference evidence="1 2" key="1">
    <citation type="submission" date="2015-10" db="EMBL/GenBank/DDBJ databases">
        <title>A novel member of the family Ruminococcaceae isolated from human faeces.</title>
        <authorList>
            <person name="Shkoporov A.N."/>
            <person name="Chaplin A.V."/>
            <person name="Motuzova O.V."/>
            <person name="Kafarskaia L.I."/>
            <person name="Efimov B.A."/>
        </authorList>
    </citation>
    <scope>NUCLEOTIDE SEQUENCE [LARGE SCALE GENOMIC DNA]</scope>
    <source>
        <strain evidence="1 2">668</strain>
    </source>
</reference>
<evidence type="ECO:0000313" key="2">
    <source>
        <dbReference type="Proteomes" id="UP000053433"/>
    </source>
</evidence>
<dbReference type="InterPro" id="IPR011697">
    <property type="entry name" value="Peptidase_C26"/>
</dbReference>
<name>A0A0W7TU96_9FIRM</name>
<dbReference type="GO" id="GO:0033969">
    <property type="term" value="F:gamma-glutamyl-gamma-aminobutyrate hydrolase activity"/>
    <property type="evidence" value="ECO:0007669"/>
    <property type="project" value="TreeGrafter"/>
</dbReference>
<organism evidence="1 2">
    <name type="scientific">Ruthenibacterium lactatiformans</name>
    <dbReference type="NCBI Taxonomy" id="1550024"/>
    <lineage>
        <taxon>Bacteria</taxon>
        <taxon>Bacillati</taxon>
        <taxon>Bacillota</taxon>
        <taxon>Clostridia</taxon>
        <taxon>Eubacteriales</taxon>
        <taxon>Oscillospiraceae</taxon>
        <taxon>Ruthenibacterium</taxon>
    </lineage>
</organism>
<dbReference type="InterPro" id="IPR029062">
    <property type="entry name" value="Class_I_gatase-like"/>
</dbReference>
<dbReference type="Gene3D" id="3.40.50.880">
    <property type="match status" value="1"/>
</dbReference>
<protein>
    <submittedName>
        <fullName evidence="1">Uncharacterized protein</fullName>
    </submittedName>
</protein>
<dbReference type="AlphaFoldDB" id="A0A0W7TU96"/>
<gene>
    <name evidence="1" type="ORF">ASJ35_03875</name>
</gene>
<comment type="caution">
    <text evidence="1">The sequence shown here is derived from an EMBL/GenBank/DDBJ whole genome shotgun (WGS) entry which is preliminary data.</text>
</comment>
<proteinExistence type="predicted"/>
<accession>A0A0W7TU96</accession>
<dbReference type="Proteomes" id="UP000053433">
    <property type="component" value="Unassembled WGS sequence"/>
</dbReference>
<dbReference type="SUPFAM" id="SSF52317">
    <property type="entry name" value="Class I glutamine amidotransferase-like"/>
    <property type="match status" value="1"/>
</dbReference>